<evidence type="ECO:0000313" key="2">
    <source>
        <dbReference type="EMBL" id="KAF3063112.1"/>
    </source>
</evidence>
<accession>A0A9P5C9T5</accession>
<evidence type="ECO:0000256" key="1">
    <source>
        <dbReference type="SAM" id="MobiDB-lite"/>
    </source>
</evidence>
<sequence length="107" mass="12089">MMREWHWMESIEVEEARRVGRKRSEKGKGGETKTRQKLVYLGTVHSAWYLPLENSVCRTFPSAWGVRGKEPGWHLRDAICWRAGSPSPDQASIRRLAPSPGAGPGKC</sequence>
<dbReference type="EMBL" id="QLNT01000020">
    <property type="protein sequence ID" value="KAF3063112.1"/>
    <property type="molecule type" value="Genomic_DNA"/>
</dbReference>
<keyword evidence="3" id="KW-1185">Reference proteome</keyword>
<organism evidence="2 3">
    <name type="scientific">Trichoderma lentiforme</name>
    <dbReference type="NCBI Taxonomy" id="1567552"/>
    <lineage>
        <taxon>Eukaryota</taxon>
        <taxon>Fungi</taxon>
        <taxon>Dikarya</taxon>
        <taxon>Ascomycota</taxon>
        <taxon>Pezizomycotina</taxon>
        <taxon>Sordariomycetes</taxon>
        <taxon>Hypocreomycetidae</taxon>
        <taxon>Hypocreales</taxon>
        <taxon>Hypocreaceae</taxon>
        <taxon>Trichoderma</taxon>
    </lineage>
</organism>
<dbReference type="AlphaFoldDB" id="A0A9P5C9T5"/>
<gene>
    <name evidence="2" type="ORF">CFAM422_010264</name>
</gene>
<feature type="region of interest" description="Disordered" evidence="1">
    <location>
        <begin position="85"/>
        <end position="107"/>
    </location>
</feature>
<comment type="caution">
    <text evidence="2">The sequence shown here is derived from an EMBL/GenBank/DDBJ whole genome shotgun (WGS) entry which is preliminary data.</text>
</comment>
<protein>
    <submittedName>
        <fullName evidence="2">Uncharacterized protein</fullName>
    </submittedName>
</protein>
<name>A0A9P5C9T5_9HYPO</name>
<proteinExistence type="predicted"/>
<dbReference type="Proteomes" id="UP000801864">
    <property type="component" value="Unassembled WGS sequence"/>
</dbReference>
<evidence type="ECO:0000313" key="3">
    <source>
        <dbReference type="Proteomes" id="UP000801864"/>
    </source>
</evidence>
<reference evidence="2 3" key="1">
    <citation type="submission" date="2018-06" db="EMBL/GenBank/DDBJ databases">
        <title>Genome analysis of cellulolytic fungus Trichoderma lentiforme CFAM-422.</title>
        <authorList>
            <person name="Steindorff A.S."/>
            <person name="Formighieri E.F."/>
            <person name="Midorikawa G.E.O."/>
            <person name="Tamietti M.S."/>
            <person name="Ramos E.Z."/>
            <person name="Silva A.S."/>
            <person name="Bon E.P.S."/>
            <person name="Mendes T.D."/>
            <person name="Damaso M.C.T."/>
            <person name="Favaro L.C.L."/>
        </authorList>
    </citation>
    <scope>NUCLEOTIDE SEQUENCE [LARGE SCALE GENOMIC DNA]</scope>
    <source>
        <strain evidence="2 3">CFAM-422</strain>
    </source>
</reference>